<sequence length="69" mass="7352">MSPHQSKLQISPFSTNPFFSLSLSLSHPDRTPPLFVDMADWGAGDNSSGAVCGANTRAVISDTWEEQGG</sequence>
<evidence type="ECO:0000313" key="2">
    <source>
        <dbReference type="Proteomes" id="UP001162972"/>
    </source>
</evidence>
<evidence type="ECO:0000313" key="1">
    <source>
        <dbReference type="EMBL" id="KAJ6418232.1"/>
    </source>
</evidence>
<gene>
    <name evidence="1" type="ORF">OIU84_001594</name>
</gene>
<dbReference type="Proteomes" id="UP001162972">
    <property type="component" value="Chromosome 12"/>
</dbReference>
<accession>A0AAD6K7G9</accession>
<reference evidence="1 2" key="1">
    <citation type="journal article" date="2023" name="Int. J. Mol. Sci.">
        <title>De Novo Assembly and Annotation of 11 Diverse Shrub Willow (Salix) Genomes Reveals Novel Gene Organization in Sex-Linked Regions.</title>
        <authorList>
            <person name="Hyden B."/>
            <person name="Feng K."/>
            <person name="Yates T.B."/>
            <person name="Jawdy S."/>
            <person name="Cereghino C."/>
            <person name="Smart L.B."/>
            <person name="Muchero W."/>
        </authorList>
    </citation>
    <scope>NUCLEOTIDE SEQUENCE [LARGE SCALE GENOMIC DNA]</scope>
    <source>
        <tissue evidence="1">Shoot tip</tissue>
    </source>
</reference>
<name>A0AAD6K7G9_9ROSI</name>
<keyword evidence="2" id="KW-1185">Reference proteome</keyword>
<protein>
    <submittedName>
        <fullName evidence="1">Uncharacterized protein</fullName>
    </submittedName>
</protein>
<comment type="caution">
    <text evidence="1">The sequence shown here is derived from an EMBL/GenBank/DDBJ whole genome shotgun (WGS) entry which is preliminary data.</text>
</comment>
<proteinExistence type="predicted"/>
<dbReference type="EMBL" id="JAPFFJ010000010">
    <property type="protein sequence ID" value="KAJ6418232.1"/>
    <property type="molecule type" value="Genomic_DNA"/>
</dbReference>
<organism evidence="1 2">
    <name type="scientific">Salix udensis</name>
    <dbReference type="NCBI Taxonomy" id="889485"/>
    <lineage>
        <taxon>Eukaryota</taxon>
        <taxon>Viridiplantae</taxon>
        <taxon>Streptophyta</taxon>
        <taxon>Embryophyta</taxon>
        <taxon>Tracheophyta</taxon>
        <taxon>Spermatophyta</taxon>
        <taxon>Magnoliopsida</taxon>
        <taxon>eudicotyledons</taxon>
        <taxon>Gunneridae</taxon>
        <taxon>Pentapetalae</taxon>
        <taxon>rosids</taxon>
        <taxon>fabids</taxon>
        <taxon>Malpighiales</taxon>
        <taxon>Salicaceae</taxon>
        <taxon>Saliceae</taxon>
        <taxon>Salix</taxon>
    </lineage>
</organism>
<dbReference type="AlphaFoldDB" id="A0AAD6K7G9"/>